<feature type="coiled-coil region" evidence="1">
    <location>
        <begin position="600"/>
        <end position="650"/>
    </location>
</feature>
<evidence type="ECO:0000313" key="3">
    <source>
        <dbReference type="EMBL" id="GAP02244.1"/>
    </source>
</evidence>
<dbReference type="SUPFAM" id="SSF52540">
    <property type="entry name" value="P-loop containing nucleoside triphosphate hydrolases"/>
    <property type="match status" value="1"/>
</dbReference>
<evidence type="ECO:0000259" key="2">
    <source>
        <dbReference type="Pfam" id="PF13514"/>
    </source>
</evidence>
<reference evidence="3 4" key="1">
    <citation type="journal article" date="2015" name="BMC Genomics">
        <title>Comparative genomics of Fructobacillus spp. and Leuconostoc spp. reveals niche-specific evolution of Fructobacillus spp.</title>
        <authorList>
            <person name="Endo A."/>
            <person name="Tanizawa Y."/>
            <person name="Tanaka N."/>
            <person name="Maeno S."/>
            <person name="Kumar H."/>
            <person name="Shiwa Y."/>
            <person name="Okada S."/>
            <person name="Yoshikawa H."/>
            <person name="Dicks L."/>
            <person name="Nakagawa J."/>
            <person name="Arita M."/>
        </authorList>
    </citation>
    <scope>NUCLEOTIDE SEQUENCE [LARGE SCALE GENOMIC DNA]</scope>
    <source>
        <strain evidence="3 4">DSM 15468</strain>
    </source>
</reference>
<dbReference type="AlphaFoldDB" id="A0A3F3GR82"/>
<evidence type="ECO:0000313" key="4">
    <source>
        <dbReference type="Proteomes" id="UP000061227"/>
    </source>
</evidence>
<accession>A0A3F3GR82</accession>
<dbReference type="OrthoDB" id="9764467at2"/>
<dbReference type="Gene3D" id="3.40.50.300">
    <property type="entry name" value="P-loop containing nucleotide triphosphate hydrolases"/>
    <property type="match status" value="2"/>
</dbReference>
<feature type="coiled-coil region" evidence="1">
    <location>
        <begin position="214"/>
        <end position="244"/>
    </location>
</feature>
<dbReference type="STRING" id="220714.SAMN05660469_0195"/>
<keyword evidence="4" id="KW-1185">Reference proteome</keyword>
<name>A0A3F3GR82_9LACO</name>
<dbReference type="InterPro" id="IPR027417">
    <property type="entry name" value="P-loop_NTPase"/>
</dbReference>
<dbReference type="PANTHER" id="PTHR41259">
    <property type="entry name" value="DOUBLE-STRAND BREAK REPAIR RAD50 ATPASE, PUTATIVE-RELATED"/>
    <property type="match status" value="1"/>
</dbReference>
<dbReference type="RefSeq" id="WP_059375526.1">
    <property type="nucleotide sequence ID" value="NZ_DF968063.1"/>
</dbReference>
<protein>
    <recommendedName>
        <fullName evidence="2">YhaN AAA domain-containing protein</fullName>
    </recommendedName>
</protein>
<dbReference type="EMBL" id="DF968063">
    <property type="protein sequence ID" value="GAP02244.1"/>
    <property type="molecule type" value="Genomic_DNA"/>
</dbReference>
<sequence>MKIRTIEITGFGRWTNTTIDSLADWQVFTGANEAGKSTLKAFILGIFFGFSLRGDQKYIPRSGAQYGGALVVETKTGRYRISRINRTKSTLTVTNLDTGQVEADAEGFLTELFNPLTQADYEQIFAFNEQDLSQVSQLTGPDLEKRLLTYTEPQAQNWLNWADQEASQGQQLFSRQKTGKRPLNVANQEYQDLLDQRQSQADSLAEYLENDRQLSQIQGKLTEKRREVEKINQEIQEKKALQATWPLFEELQATRHGVGQQRPAANVNEADYQRGQKLGLDLNWVNQQLEQIQQQLQAQQKRRETVQQDDEIAGILQAIRANSAILAANQEKANKLTGQLTRFQQYFTGPIPKPLTRRQSALLERTNPWVATAIVSFVALLGSAAIIQSVLIQSPLALATIGFAFMASVRGQKAHKIRADYAPLSVATILSSQDQVQKAANAQNELNEGVKQQQLLIKELVHDLQDFDAKKFAYLQTYSGIEDIDRVLVAAKDAMASEERRPEQAVSDRVRLDDMLHQQQTLIKQKDQVQADIQELLHQTGLTDLKQLAETLQEQGGQAAKQQRIADIEGQLGKATLAKLGQYQSLAAIETAQSQLAQSRQQGQDELSNLQKQQQDLQVRQASLVSAEEYQALTQKLANAESDLQEQFAQYLTASLLPQTLKTAFSGQDVELSTNVTEQAGDYLARLTQGKYNRLILTDKKVRVIQSNGEEFAIGELSTGAIDQVYLAVRFALVKSLPLKEKLPILIDDGFVNFDASRREEVLALIQELAVDQQVLFWTFDEANPTGSQQIKLGEING</sequence>
<dbReference type="InterPro" id="IPR038734">
    <property type="entry name" value="YhaN_AAA"/>
</dbReference>
<dbReference type="Pfam" id="PF13514">
    <property type="entry name" value="AAA_27"/>
    <property type="match status" value="1"/>
</dbReference>
<dbReference type="Proteomes" id="UP000061227">
    <property type="component" value="Unassembled WGS sequence"/>
</dbReference>
<feature type="domain" description="YhaN AAA" evidence="2">
    <location>
        <begin position="1"/>
        <end position="193"/>
    </location>
</feature>
<keyword evidence="1" id="KW-0175">Coiled coil</keyword>
<feature type="coiled-coil region" evidence="1">
    <location>
        <begin position="282"/>
        <end position="309"/>
    </location>
</feature>
<dbReference type="PANTHER" id="PTHR41259:SF1">
    <property type="entry name" value="DOUBLE-STRAND BREAK REPAIR RAD50 ATPASE, PUTATIVE-RELATED"/>
    <property type="match status" value="1"/>
</dbReference>
<proteinExistence type="predicted"/>
<gene>
    <name evidence="3" type="ORF">FPFC_011230</name>
</gene>
<organism evidence="3 4">
    <name type="scientific">Fructobacillus pseudoficulneus</name>
    <dbReference type="NCBI Taxonomy" id="220714"/>
    <lineage>
        <taxon>Bacteria</taxon>
        <taxon>Bacillati</taxon>
        <taxon>Bacillota</taxon>
        <taxon>Bacilli</taxon>
        <taxon>Lactobacillales</taxon>
        <taxon>Lactobacillaceae</taxon>
        <taxon>Fructobacillus</taxon>
    </lineage>
</organism>
<evidence type="ECO:0000256" key="1">
    <source>
        <dbReference type="SAM" id="Coils"/>
    </source>
</evidence>